<dbReference type="PROSITE" id="PS51450">
    <property type="entry name" value="LRR"/>
    <property type="match status" value="1"/>
</dbReference>
<evidence type="ECO:0000256" key="15">
    <source>
        <dbReference type="SAM" id="Phobius"/>
    </source>
</evidence>
<evidence type="ECO:0000259" key="16">
    <source>
        <dbReference type="PROSITE" id="PS50011"/>
    </source>
</evidence>
<dbReference type="CDD" id="cd14066">
    <property type="entry name" value="STKc_IRAK"/>
    <property type="match status" value="1"/>
</dbReference>
<name>A0A2R6WP96_MARPO</name>
<feature type="transmembrane region" description="Helical" evidence="15">
    <location>
        <begin position="556"/>
        <end position="577"/>
    </location>
</feature>
<keyword evidence="3" id="KW-0433">Leucine-rich repeat</keyword>
<reference evidence="18" key="1">
    <citation type="journal article" date="2017" name="Cell">
        <title>Insights into land plant evolution garnered from the Marchantia polymorpha genome.</title>
        <authorList>
            <person name="Bowman J.L."/>
            <person name="Kohchi T."/>
            <person name="Yamato K.T."/>
            <person name="Jenkins J."/>
            <person name="Shu S."/>
            <person name="Ishizaki K."/>
            <person name="Yamaoka S."/>
            <person name="Nishihama R."/>
            <person name="Nakamura Y."/>
            <person name="Berger F."/>
            <person name="Adam C."/>
            <person name="Aki S.S."/>
            <person name="Althoff F."/>
            <person name="Araki T."/>
            <person name="Arteaga-Vazquez M.A."/>
            <person name="Balasubrmanian S."/>
            <person name="Barry K."/>
            <person name="Bauer D."/>
            <person name="Boehm C.R."/>
            <person name="Briginshaw L."/>
            <person name="Caballero-Perez J."/>
            <person name="Catarino B."/>
            <person name="Chen F."/>
            <person name="Chiyoda S."/>
            <person name="Chovatia M."/>
            <person name="Davies K.M."/>
            <person name="Delmans M."/>
            <person name="Demura T."/>
            <person name="Dierschke T."/>
            <person name="Dolan L."/>
            <person name="Dorantes-Acosta A.E."/>
            <person name="Eklund D.M."/>
            <person name="Florent S.N."/>
            <person name="Flores-Sandoval E."/>
            <person name="Fujiyama A."/>
            <person name="Fukuzawa H."/>
            <person name="Galik B."/>
            <person name="Grimanelli D."/>
            <person name="Grimwood J."/>
            <person name="Grossniklaus U."/>
            <person name="Hamada T."/>
            <person name="Haseloff J."/>
            <person name="Hetherington A.J."/>
            <person name="Higo A."/>
            <person name="Hirakawa Y."/>
            <person name="Hundley H.N."/>
            <person name="Ikeda Y."/>
            <person name="Inoue K."/>
            <person name="Inoue S.I."/>
            <person name="Ishida S."/>
            <person name="Jia Q."/>
            <person name="Kakita M."/>
            <person name="Kanazawa T."/>
            <person name="Kawai Y."/>
            <person name="Kawashima T."/>
            <person name="Kennedy M."/>
            <person name="Kinose K."/>
            <person name="Kinoshita T."/>
            <person name="Kohara Y."/>
            <person name="Koide E."/>
            <person name="Komatsu K."/>
            <person name="Kopischke S."/>
            <person name="Kubo M."/>
            <person name="Kyozuka J."/>
            <person name="Lagercrantz U."/>
            <person name="Lin S.S."/>
            <person name="Lindquist E."/>
            <person name="Lipzen A.M."/>
            <person name="Lu C.W."/>
            <person name="De Luna E."/>
            <person name="Martienssen R.A."/>
            <person name="Minamino N."/>
            <person name="Mizutani M."/>
            <person name="Mizutani M."/>
            <person name="Mochizuki N."/>
            <person name="Monte I."/>
            <person name="Mosher R."/>
            <person name="Nagasaki H."/>
            <person name="Nakagami H."/>
            <person name="Naramoto S."/>
            <person name="Nishitani K."/>
            <person name="Ohtani M."/>
            <person name="Okamoto T."/>
            <person name="Okumura M."/>
            <person name="Phillips J."/>
            <person name="Pollak B."/>
            <person name="Reinders A."/>
            <person name="Rovekamp M."/>
            <person name="Sano R."/>
            <person name="Sawa S."/>
            <person name="Schmid M.W."/>
            <person name="Shirakawa M."/>
            <person name="Solano R."/>
            <person name="Spunde A."/>
            <person name="Suetsugu N."/>
            <person name="Sugano S."/>
            <person name="Sugiyama A."/>
            <person name="Sun R."/>
            <person name="Suzuki Y."/>
            <person name="Takenaka M."/>
            <person name="Takezawa D."/>
            <person name="Tomogane H."/>
            <person name="Tsuzuki M."/>
            <person name="Ueda T."/>
            <person name="Umeda M."/>
            <person name="Ward J.M."/>
            <person name="Watanabe Y."/>
            <person name="Yazaki K."/>
            <person name="Yokoyama R."/>
            <person name="Yoshitake Y."/>
            <person name="Yotsui I."/>
            <person name="Zachgo S."/>
            <person name="Schmutz J."/>
        </authorList>
    </citation>
    <scope>NUCLEOTIDE SEQUENCE [LARGE SCALE GENOMIC DNA]</scope>
    <source>
        <strain evidence="18">Tak-1</strain>
    </source>
</reference>
<evidence type="ECO:0000256" key="12">
    <source>
        <dbReference type="ARBA" id="ARBA00023170"/>
    </source>
</evidence>
<dbReference type="InterPro" id="IPR011009">
    <property type="entry name" value="Kinase-like_dom_sf"/>
</dbReference>
<dbReference type="Pfam" id="PF07714">
    <property type="entry name" value="PK_Tyr_Ser-Thr"/>
    <property type="match status" value="1"/>
</dbReference>
<evidence type="ECO:0000256" key="7">
    <source>
        <dbReference type="ARBA" id="ARBA00022741"/>
    </source>
</evidence>
<dbReference type="InterPro" id="IPR017441">
    <property type="entry name" value="Protein_kinase_ATP_BS"/>
</dbReference>
<feature type="domain" description="Protein kinase" evidence="16">
    <location>
        <begin position="610"/>
        <end position="923"/>
    </location>
</feature>
<dbReference type="PANTHER" id="PTHR48006:SF84">
    <property type="entry name" value="REPEAT TRANSMEMBRANE PROTEIN KINASE, PUTATIVE, EXPRESSED-RELATED"/>
    <property type="match status" value="1"/>
</dbReference>
<keyword evidence="18" id="KW-1185">Reference proteome</keyword>
<dbReference type="Pfam" id="PF13855">
    <property type="entry name" value="LRR_8"/>
    <property type="match status" value="2"/>
</dbReference>
<dbReference type="OrthoDB" id="1668230at2759"/>
<keyword evidence="6" id="KW-0677">Repeat</keyword>
<keyword evidence="9 13" id="KW-0067">ATP-binding</keyword>
<evidence type="ECO:0000256" key="5">
    <source>
        <dbReference type="ARBA" id="ARBA00022692"/>
    </source>
</evidence>
<dbReference type="GO" id="GO:0005524">
    <property type="term" value="F:ATP binding"/>
    <property type="evidence" value="ECO:0007669"/>
    <property type="project" value="UniProtKB-UniRule"/>
</dbReference>
<keyword evidence="10 15" id="KW-1133">Transmembrane helix</keyword>
<proteinExistence type="predicted"/>
<evidence type="ECO:0000256" key="9">
    <source>
        <dbReference type="ARBA" id="ARBA00022840"/>
    </source>
</evidence>
<dbReference type="InterPro" id="IPR008271">
    <property type="entry name" value="Ser/Thr_kinase_AS"/>
</dbReference>
<sequence>MSTASVPRLTMKRSDMSSRSSAIRLLVSLIFLSSPDLMPSWNASAELAPEEENALQVLRLKFNLPQWSGDPCVSDNVSWITCSNSSSSSSSNSQFTNVVEIDLKTRNLSGTIPVEILQLRQTRILLMNQNMLRGSIPSFSNMTNLTNLDLSANMLSGTIPDDLIGSSDIRQIILTNNNLSGGIPASLFKHTTADQIRIEQNPLGGTIPDLSALTSLTYLYLERTNLTGSIPVSVKNLTSVQQLNLKYNPELKGPLPDFSGLSNLQYLDLRNCGFSGSLPELKESSGLLGIQFSGNNFSGSIPPALLQAKAHVQWLEMEDNPGLSGTVPDVIQMTGLEILKIYDCNVSGPLPSFETNILLRYLLLQNNHLTAFPSDMRVLTKLQGINVANNSISGGLPLLPAGSTQTNTDGYRLQDLDFSNNNFSGELPDSWSELSFLESLNLNSNSLSGVIPADFGNLTKLTTLELSNNNFSGPIPDDLGRLANLLTLDLRNNRFNGTVPASLALISNLTELRLENNNFDKIPEALLLKQGLNITYDPNVEIVSENKSSSGFPTGGIVGVSVGAAAVVIAILAIMLYRSRKVKDGHHLSQEDMPKSAKAFTLKQIKEITENKKTLIGKGGFGTVYYGKLSDGKEVAVKIRAPDSKQGTIEFLNEVRLLSKLHHRNLVPLVGYCLEANQQILIYTYMHKLTLEHQLHRRGTGVNPLDSKADDSSTNEHLSWKTRLNIALEAARGLEYLHKDCKPPIIHRDVKSSNILLGDKLQAKVADLGISKQAPEPDPEALDMSGVSTAIKGTFGYLDPEYYVRRKLTTKSDVFSFGVVLLEVITGKRPVSDKFPDSTETNLIEWVRAAVRDGQVDTIVDPSLGGEYEQEGVLLVTRLALSCILPNGAERPDMGEVMNVLTEALQMEGEIIEHQEHAAHPTVPYSGQLKPGFPPETFTVNSDSYPSSEVYTHPSWNTDPR</sequence>
<dbReference type="SUPFAM" id="SSF56112">
    <property type="entry name" value="Protein kinase-like (PK-like)"/>
    <property type="match status" value="1"/>
</dbReference>
<dbReference type="PROSITE" id="PS00108">
    <property type="entry name" value="PROTEIN_KINASE_ST"/>
    <property type="match status" value="1"/>
</dbReference>
<dbReference type="EMBL" id="KZ772741">
    <property type="protein sequence ID" value="PTQ35671.1"/>
    <property type="molecule type" value="Genomic_DNA"/>
</dbReference>
<evidence type="ECO:0000256" key="13">
    <source>
        <dbReference type="PROSITE-ProRule" id="PRU10141"/>
    </source>
</evidence>
<dbReference type="PROSITE" id="PS50011">
    <property type="entry name" value="PROTEIN_KINASE_DOM"/>
    <property type="match status" value="1"/>
</dbReference>
<gene>
    <name evidence="17" type="ORF">MARPO_0069s0019</name>
</gene>
<keyword evidence="8" id="KW-0418">Kinase</keyword>
<dbReference type="InterPro" id="IPR001245">
    <property type="entry name" value="Ser-Thr/Tyr_kinase_cat_dom"/>
</dbReference>
<dbReference type="GO" id="GO:0004674">
    <property type="term" value="F:protein serine/threonine kinase activity"/>
    <property type="evidence" value="ECO:0007669"/>
    <property type="project" value="UniProtKB-KW"/>
</dbReference>
<dbReference type="InterPro" id="IPR051824">
    <property type="entry name" value="LRR_Rcpt-Like_S/T_Kinase"/>
</dbReference>
<evidence type="ECO:0000256" key="2">
    <source>
        <dbReference type="ARBA" id="ARBA00022527"/>
    </source>
</evidence>
<accession>A0A2R6WP96</accession>
<comment type="subcellular location">
    <subcellularLocation>
        <location evidence="1">Membrane</location>
        <topology evidence="1">Single-pass membrane protein</topology>
    </subcellularLocation>
</comment>
<dbReference type="AlphaFoldDB" id="A0A2R6WP96"/>
<keyword evidence="4" id="KW-0808">Transferase</keyword>
<feature type="binding site" evidence="13">
    <location>
        <position position="638"/>
    </location>
    <ligand>
        <name>ATP</name>
        <dbReference type="ChEBI" id="CHEBI:30616"/>
    </ligand>
</feature>
<dbReference type="FunFam" id="3.80.10.10:FF:000383">
    <property type="entry name" value="Leucine-rich repeat receptor protein kinase EMS1"/>
    <property type="match status" value="1"/>
</dbReference>
<evidence type="ECO:0000313" key="17">
    <source>
        <dbReference type="EMBL" id="PTQ35671.1"/>
    </source>
</evidence>
<dbReference type="PANTHER" id="PTHR48006">
    <property type="entry name" value="LEUCINE-RICH REPEAT-CONTAINING PROTEIN DDB_G0281931-RELATED"/>
    <property type="match status" value="1"/>
</dbReference>
<keyword evidence="5 15" id="KW-0812">Transmembrane</keyword>
<dbReference type="InterPro" id="IPR032675">
    <property type="entry name" value="LRR_dom_sf"/>
</dbReference>
<feature type="compositionally biased region" description="Polar residues" evidence="14">
    <location>
        <begin position="938"/>
        <end position="961"/>
    </location>
</feature>
<dbReference type="InterPro" id="IPR001611">
    <property type="entry name" value="Leu-rich_rpt"/>
</dbReference>
<keyword evidence="2" id="KW-0723">Serine/threonine-protein kinase</keyword>
<organism evidence="17 18">
    <name type="scientific">Marchantia polymorpha</name>
    <name type="common">Common liverwort</name>
    <name type="synonym">Marchantia aquatica</name>
    <dbReference type="NCBI Taxonomy" id="3197"/>
    <lineage>
        <taxon>Eukaryota</taxon>
        <taxon>Viridiplantae</taxon>
        <taxon>Streptophyta</taxon>
        <taxon>Embryophyta</taxon>
        <taxon>Marchantiophyta</taxon>
        <taxon>Marchantiopsida</taxon>
        <taxon>Marchantiidae</taxon>
        <taxon>Marchantiales</taxon>
        <taxon>Marchantiaceae</taxon>
        <taxon>Marchantia</taxon>
    </lineage>
</organism>
<dbReference type="Proteomes" id="UP000244005">
    <property type="component" value="Unassembled WGS sequence"/>
</dbReference>
<evidence type="ECO:0000256" key="4">
    <source>
        <dbReference type="ARBA" id="ARBA00022679"/>
    </source>
</evidence>
<evidence type="ECO:0000256" key="8">
    <source>
        <dbReference type="ARBA" id="ARBA00022777"/>
    </source>
</evidence>
<dbReference type="Gene3D" id="1.10.510.10">
    <property type="entry name" value="Transferase(Phosphotransferase) domain 1"/>
    <property type="match status" value="1"/>
</dbReference>
<keyword evidence="7 13" id="KW-0547">Nucleotide-binding</keyword>
<dbReference type="FunFam" id="3.30.200.20:FF:000039">
    <property type="entry name" value="receptor-like protein kinase FERONIA"/>
    <property type="match status" value="1"/>
</dbReference>
<dbReference type="SMART" id="SM00220">
    <property type="entry name" value="S_TKc"/>
    <property type="match status" value="1"/>
</dbReference>
<evidence type="ECO:0000256" key="3">
    <source>
        <dbReference type="ARBA" id="ARBA00022614"/>
    </source>
</evidence>
<evidence type="ECO:0000256" key="11">
    <source>
        <dbReference type="ARBA" id="ARBA00023136"/>
    </source>
</evidence>
<evidence type="ECO:0000256" key="10">
    <source>
        <dbReference type="ARBA" id="ARBA00022989"/>
    </source>
</evidence>
<dbReference type="SMART" id="SM00369">
    <property type="entry name" value="LRR_TYP"/>
    <property type="match status" value="5"/>
</dbReference>
<keyword evidence="11 15" id="KW-0472">Membrane</keyword>
<dbReference type="Pfam" id="PF00560">
    <property type="entry name" value="LRR_1"/>
    <property type="match status" value="2"/>
</dbReference>
<dbReference type="PROSITE" id="PS00107">
    <property type="entry name" value="PROTEIN_KINASE_ATP"/>
    <property type="match status" value="1"/>
</dbReference>
<dbReference type="Gene3D" id="3.80.10.10">
    <property type="entry name" value="Ribonuclease Inhibitor"/>
    <property type="match status" value="5"/>
</dbReference>
<dbReference type="Gramene" id="Mp2g23700.1">
    <property type="protein sequence ID" value="Mp2g23700.1.cds"/>
    <property type="gene ID" value="Mp2g23700"/>
</dbReference>
<dbReference type="FunFam" id="3.80.10.10:FF:000095">
    <property type="entry name" value="LRR receptor-like serine/threonine-protein kinase GSO1"/>
    <property type="match status" value="1"/>
</dbReference>
<keyword evidence="12" id="KW-0675">Receptor</keyword>
<dbReference type="FunFam" id="1.10.510.10:FF:000146">
    <property type="entry name" value="LRR receptor-like serine/threonine-protein kinase IOS1"/>
    <property type="match status" value="1"/>
</dbReference>
<feature type="region of interest" description="Disordered" evidence="14">
    <location>
        <begin position="922"/>
        <end position="961"/>
    </location>
</feature>
<evidence type="ECO:0000256" key="1">
    <source>
        <dbReference type="ARBA" id="ARBA00004167"/>
    </source>
</evidence>
<dbReference type="InterPro" id="IPR000719">
    <property type="entry name" value="Prot_kinase_dom"/>
</dbReference>
<dbReference type="SUPFAM" id="SSF52058">
    <property type="entry name" value="L domain-like"/>
    <property type="match status" value="2"/>
</dbReference>
<evidence type="ECO:0000256" key="6">
    <source>
        <dbReference type="ARBA" id="ARBA00022737"/>
    </source>
</evidence>
<dbReference type="Gene3D" id="3.30.200.20">
    <property type="entry name" value="Phosphorylase Kinase, domain 1"/>
    <property type="match status" value="1"/>
</dbReference>
<dbReference type="GO" id="GO:0016020">
    <property type="term" value="C:membrane"/>
    <property type="evidence" value="ECO:0007669"/>
    <property type="project" value="UniProtKB-SubCell"/>
</dbReference>
<protein>
    <recommendedName>
        <fullName evidence="16">Protein kinase domain-containing protein</fullName>
    </recommendedName>
</protein>
<evidence type="ECO:0000256" key="14">
    <source>
        <dbReference type="SAM" id="MobiDB-lite"/>
    </source>
</evidence>
<dbReference type="InterPro" id="IPR003591">
    <property type="entry name" value="Leu-rich_rpt_typical-subtyp"/>
</dbReference>
<evidence type="ECO:0000313" key="18">
    <source>
        <dbReference type="Proteomes" id="UP000244005"/>
    </source>
</evidence>